<evidence type="ECO:0000313" key="3">
    <source>
        <dbReference type="Proteomes" id="UP000195880"/>
    </source>
</evidence>
<sequence>MTRSILRYTKHRITQHPDTEVTFEAKCLTCGWEAEPSADGAAVDVECMSHTGRTQHNRFRRLCTSVALVERAE</sequence>
<evidence type="ECO:0000259" key="1">
    <source>
        <dbReference type="Pfam" id="PF25232"/>
    </source>
</evidence>
<reference evidence="2 3" key="1">
    <citation type="submission" date="2017-05" db="EMBL/GenBank/DDBJ databases">
        <title>Streptomyces alboflavus Genome sequencing and assembly.</title>
        <authorList>
            <person name="Wang Y."/>
            <person name="Du B."/>
            <person name="Ding Y."/>
            <person name="Liu H."/>
            <person name="Hou Q."/>
            <person name="Liu K."/>
            <person name="Wang C."/>
            <person name="Yao L."/>
        </authorList>
    </citation>
    <scope>NUCLEOTIDE SEQUENCE [LARGE SCALE GENOMIC DNA]</scope>
    <source>
        <strain evidence="2 3">MDJK44</strain>
    </source>
</reference>
<feature type="domain" description="DUF7848" evidence="1">
    <location>
        <begin position="1"/>
        <end position="71"/>
    </location>
</feature>
<gene>
    <name evidence="2" type="ORF">SMD44_07173</name>
</gene>
<dbReference type="KEGG" id="salf:SMD44_07173"/>
<dbReference type="Pfam" id="PF25232">
    <property type="entry name" value="DUF7848"/>
    <property type="match status" value="1"/>
</dbReference>
<evidence type="ECO:0000313" key="2">
    <source>
        <dbReference type="EMBL" id="ARX87691.1"/>
    </source>
</evidence>
<dbReference type="InterPro" id="IPR057170">
    <property type="entry name" value="DUF7848"/>
</dbReference>
<dbReference type="AlphaFoldDB" id="A0A1Z1WMN0"/>
<dbReference type="EMBL" id="CP021748">
    <property type="protein sequence ID" value="ARX87691.1"/>
    <property type="molecule type" value="Genomic_DNA"/>
</dbReference>
<organism evidence="2 3">
    <name type="scientific">Streptomyces alboflavus</name>
    <dbReference type="NCBI Taxonomy" id="67267"/>
    <lineage>
        <taxon>Bacteria</taxon>
        <taxon>Bacillati</taxon>
        <taxon>Actinomycetota</taxon>
        <taxon>Actinomycetes</taxon>
        <taxon>Kitasatosporales</taxon>
        <taxon>Streptomycetaceae</taxon>
        <taxon>Streptomyces</taxon>
    </lineage>
</organism>
<proteinExistence type="predicted"/>
<protein>
    <recommendedName>
        <fullName evidence="1">DUF7848 domain-containing protein</fullName>
    </recommendedName>
</protein>
<name>A0A1Z1WMN0_9ACTN</name>
<dbReference type="Proteomes" id="UP000195880">
    <property type="component" value="Chromosome"/>
</dbReference>
<accession>A0A1Z1WMN0</accession>
<keyword evidence="3" id="KW-1185">Reference proteome</keyword>